<proteinExistence type="predicted"/>
<evidence type="ECO:0000313" key="2">
    <source>
        <dbReference type="EMBL" id="KAH8104533.1"/>
    </source>
</evidence>
<comment type="caution">
    <text evidence="2">The sequence shown here is derived from an EMBL/GenBank/DDBJ whole genome shotgun (WGS) entry which is preliminary data.</text>
</comment>
<dbReference type="Proteomes" id="UP000813824">
    <property type="component" value="Unassembled WGS sequence"/>
</dbReference>
<name>A0A8K0UVF4_9AGAR</name>
<reference evidence="2" key="1">
    <citation type="journal article" date="2021" name="New Phytol.">
        <title>Evolutionary innovations through gain and loss of genes in the ectomycorrhizal Boletales.</title>
        <authorList>
            <person name="Wu G."/>
            <person name="Miyauchi S."/>
            <person name="Morin E."/>
            <person name="Kuo A."/>
            <person name="Drula E."/>
            <person name="Varga T."/>
            <person name="Kohler A."/>
            <person name="Feng B."/>
            <person name="Cao Y."/>
            <person name="Lipzen A."/>
            <person name="Daum C."/>
            <person name="Hundley H."/>
            <person name="Pangilinan J."/>
            <person name="Johnson J."/>
            <person name="Barry K."/>
            <person name="LaButti K."/>
            <person name="Ng V."/>
            <person name="Ahrendt S."/>
            <person name="Min B."/>
            <person name="Choi I.G."/>
            <person name="Park H."/>
            <person name="Plett J.M."/>
            <person name="Magnuson J."/>
            <person name="Spatafora J.W."/>
            <person name="Nagy L.G."/>
            <person name="Henrissat B."/>
            <person name="Grigoriev I.V."/>
            <person name="Yang Z.L."/>
            <person name="Xu J."/>
            <person name="Martin F.M."/>
        </authorList>
    </citation>
    <scope>NUCLEOTIDE SEQUENCE</scope>
    <source>
        <strain evidence="2">KKN 215</strain>
    </source>
</reference>
<dbReference type="AlphaFoldDB" id="A0A8K0UVF4"/>
<keyword evidence="1" id="KW-0812">Transmembrane</keyword>
<evidence type="ECO:0000256" key="1">
    <source>
        <dbReference type="SAM" id="Phobius"/>
    </source>
</evidence>
<protein>
    <submittedName>
        <fullName evidence="2">Uncharacterized protein</fullName>
    </submittedName>
</protein>
<keyword evidence="1" id="KW-0472">Membrane</keyword>
<keyword evidence="1" id="KW-1133">Transmembrane helix</keyword>
<feature type="transmembrane region" description="Helical" evidence="1">
    <location>
        <begin position="89"/>
        <end position="106"/>
    </location>
</feature>
<accession>A0A8K0UVF4</accession>
<keyword evidence="3" id="KW-1185">Reference proteome</keyword>
<sequence>MADRTHMPDGPPAKPKHFALYWKIKNNVNPNVPPCAIADGREGKLVIVDDREEMQFPMAFAFNIMEWWPLAQSNTVAGKLQRRIMRTNFVLPTIAAVAIALLSEFYTTTSAAGSSTIRQRLKYRSSPIIDFGICRGSVGPIRPADRLLFYSAGKQCFISGQDPDNHYWLYFTSLKGEEVFLDFSLHPFNFCNLVKTDKYAPSPYENSGPGHAPCLFTERELQKRGLSLYTERARMSILRNSDLQDVMKRDPARLTECDKEIFYDTIEQLSPKPLSDGEKDIVDVMLKAHSEVLGSILRTERWKRYPQEPEVCFDLDPGQKIPGLNA</sequence>
<gene>
    <name evidence="2" type="ORF">BXZ70DRAFT_593398</name>
</gene>
<dbReference type="OrthoDB" id="341421at2759"/>
<evidence type="ECO:0000313" key="3">
    <source>
        <dbReference type="Proteomes" id="UP000813824"/>
    </source>
</evidence>
<organism evidence="2 3">
    <name type="scientific">Cristinia sonorae</name>
    <dbReference type="NCBI Taxonomy" id="1940300"/>
    <lineage>
        <taxon>Eukaryota</taxon>
        <taxon>Fungi</taxon>
        <taxon>Dikarya</taxon>
        <taxon>Basidiomycota</taxon>
        <taxon>Agaricomycotina</taxon>
        <taxon>Agaricomycetes</taxon>
        <taxon>Agaricomycetidae</taxon>
        <taxon>Agaricales</taxon>
        <taxon>Pleurotineae</taxon>
        <taxon>Stephanosporaceae</taxon>
        <taxon>Cristinia</taxon>
    </lineage>
</organism>
<dbReference type="EMBL" id="JAEVFJ010000005">
    <property type="protein sequence ID" value="KAH8104533.1"/>
    <property type="molecule type" value="Genomic_DNA"/>
</dbReference>